<organism evidence="6">
    <name type="scientific">Campylobacter sp. CCS1377</name>
    <dbReference type="NCBI Taxonomy" id="3158229"/>
    <lineage>
        <taxon>Bacteria</taxon>
        <taxon>Pseudomonadati</taxon>
        <taxon>Campylobacterota</taxon>
        <taxon>Epsilonproteobacteria</taxon>
        <taxon>Campylobacterales</taxon>
        <taxon>Campylobacteraceae</taxon>
        <taxon>Campylobacter</taxon>
    </lineage>
</organism>
<sequence>MLYELSLILAFLCLLLISFIWIKSSSKNTEKENAIYKEKIQELLNQLQEIKIKEEKLIQEKIQLISKCEVLENKNSEREKLKESYERKLLDLENKLNQKESEKEELLKSYAQEKEKIKEDYQCNLTLLEKKFEENLKNQNSTLINQNKIILNEDVKKLLEEIFLPVKKSVKEYSERLNHNEISLKTHIENMFKFSQNMGENADKLAKILKGDKKIRGNFAELQLKSVLENSGLVEGLQYKLQEKFKDEGKTYIPDAIVFLDKQKSIIIDAKFSLPSDFSFEELDLSVCKELAFNLKARIDELAKKPYAQFDKHTHEFVLLFVPYQNILDLILSVDASIYQYAYQKKVYLTTPNTLFMALNTIDISWKNIQSNENILKAFEELGKFHDKFAGVLEDFDKIKNNIKSLNTNIDNMQTKLNSGSGNLASRVVKLKELGAKTNKLITCEFSE</sequence>
<evidence type="ECO:0000256" key="1">
    <source>
        <dbReference type="ARBA" id="ARBA00003416"/>
    </source>
</evidence>
<evidence type="ECO:0000256" key="2">
    <source>
        <dbReference type="ARBA" id="ARBA00009840"/>
    </source>
</evidence>
<comment type="similarity">
    <text evidence="2">Belongs to the RmuC family.</text>
</comment>
<dbReference type="GO" id="GO:0006310">
    <property type="term" value="P:DNA recombination"/>
    <property type="evidence" value="ECO:0007669"/>
    <property type="project" value="UniProtKB-KW"/>
</dbReference>
<reference evidence="6" key="1">
    <citation type="submission" date="2024-05" db="EMBL/GenBank/DDBJ databases">
        <title>Campylobacter coli isolated from environmental waters in Slovenia.</title>
        <authorList>
            <person name="Zautner A.E."/>
            <person name="Bunk B."/>
            <person name="Riedel T."/>
            <person name="Sproeer C."/>
        </authorList>
    </citation>
    <scope>NUCLEOTIDE SEQUENCE</scope>
    <source>
        <strain evidence="6">CCS1377</strain>
    </source>
</reference>
<dbReference type="AlphaFoldDB" id="A0AAU7E5U0"/>
<keyword evidence="4" id="KW-0233">DNA recombination</keyword>
<dbReference type="RefSeq" id="WP_134238216.1">
    <property type="nucleotide sequence ID" value="NZ_CP155620.1"/>
</dbReference>
<proteinExistence type="inferred from homology"/>
<evidence type="ECO:0000256" key="5">
    <source>
        <dbReference type="SAM" id="Coils"/>
    </source>
</evidence>
<evidence type="ECO:0000313" key="6">
    <source>
        <dbReference type="EMBL" id="XBJ29303.1"/>
    </source>
</evidence>
<accession>A0AAU7E5U0</accession>
<name>A0AAU7E5U0_9BACT</name>
<evidence type="ECO:0000256" key="3">
    <source>
        <dbReference type="ARBA" id="ARBA00023054"/>
    </source>
</evidence>
<dbReference type="PANTHER" id="PTHR30563:SF0">
    <property type="entry name" value="DNA RECOMBINATION PROTEIN RMUC"/>
    <property type="match status" value="1"/>
</dbReference>
<dbReference type="InterPro" id="IPR003798">
    <property type="entry name" value="DNA_recombination_RmuC"/>
</dbReference>
<comment type="function">
    <text evidence="1">Involved in DNA recombination.</text>
</comment>
<dbReference type="Pfam" id="PF02646">
    <property type="entry name" value="RmuC"/>
    <property type="match status" value="1"/>
</dbReference>
<keyword evidence="3 5" id="KW-0175">Coiled coil</keyword>
<gene>
    <name evidence="6" type="primary">rmuC</name>
    <name evidence="6" type="ORF">AAH949_00220</name>
</gene>
<feature type="coiled-coil region" evidence="5">
    <location>
        <begin position="26"/>
        <end position="131"/>
    </location>
</feature>
<evidence type="ECO:0000256" key="4">
    <source>
        <dbReference type="ARBA" id="ARBA00023172"/>
    </source>
</evidence>
<dbReference type="PANTHER" id="PTHR30563">
    <property type="entry name" value="DNA RECOMBINATION PROTEIN RMUC"/>
    <property type="match status" value="1"/>
</dbReference>
<protein>
    <submittedName>
        <fullName evidence="6">DNA recombination protein RmuC</fullName>
    </submittedName>
</protein>
<dbReference type="EMBL" id="CP155620">
    <property type="protein sequence ID" value="XBJ29303.1"/>
    <property type="molecule type" value="Genomic_DNA"/>
</dbReference>